<dbReference type="Proteomes" id="UP000034231">
    <property type="component" value="Unassembled WGS sequence"/>
</dbReference>
<dbReference type="GO" id="GO:0006261">
    <property type="term" value="P:DNA-templated DNA replication"/>
    <property type="evidence" value="ECO:0007669"/>
    <property type="project" value="TreeGrafter"/>
</dbReference>
<dbReference type="InterPro" id="IPR050238">
    <property type="entry name" value="DNA_Rep/Repair_Clamp_Loader"/>
</dbReference>
<dbReference type="EMBL" id="LBTX01000006">
    <property type="protein sequence ID" value="KKQ50324.1"/>
    <property type="molecule type" value="Genomic_DNA"/>
</dbReference>
<evidence type="ECO:0008006" key="3">
    <source>
        <dbReference type="Google" id="ProtNLM"/>
    </source>
</evidence>
<comment type="caution">
    <text evidence="1">The sequence shown here is derived from an EMBL/GenBank/DDBJ whole genome shotgun (WGS) entry which is preliminary data.</text>
</comment>
<dbReference type="Pfam" id="PF13177">
    <property type="entry name" value="DNA_pol3_delta2"/>
    <property type="match status" value="1"/>
</dbReference>
<organism evidence="1 2">
    <name type="scientific">Candidatus Shapirobacteria bacterium GW2011_GWE1_38_10</name>
    <dbReference type="NCBI Taxonomy" id="1618488"/>
    <lineage>
        <taxon>Bacteria</taxon>
        <taxon>Candidatus Shapironibacteriota</taxon>
    </lineage>
</organism>
<gene>
    <name evidence="1" type="ORF">US68_C0006G0004</name>
</gene>
<protein>
    <recommendedName>
        <fullName evidence="3">Polymerase III, delta prime subunit protein</fullName>
    </recommendedName>
</protein>
<dbReference type="InterPro" id="IPR027417">
    <property type="entry name" value="P-loop_NTPase"/>
</dbReference>
<reference evidence="1 2" key="1">
    <citation type="journal article" date="2015" name="Nature">
        <title>rRNA introns, odd ribosomes, and small enigmatic genomes across a large radiation of phyla.</title>
        <authorList>
            <person name="Brown C.T."/>
            <person name="Hug L.A."/>
            <person name="Thomas B.C."/>
            <person name="Sharon I."/>
            <person name="Castelle C.J."/>
            <person name="Singh A."/>
            <person name="Wilkins M.J."/>
            <person name="Williams K.H."/>
            <person name="Banfield J.F."/>
        </authorList>
    </citation>
    <scope>NUCLEOTIDE SEQUENCE [LARGE SCALE GENOMIC DNA]</scope>
</reference>
<dbReference type="AlphaFoldDB" id="A0A0G0KMA3"/>
<dbReference type="PANTHER" id="PTHR11669">
    <property type="entry name" value="REPLICATION FACTOR C / DNA POLYMERASE III GAMMA-TAU SUBUNIT"/>
    <property type="match status" value="1"/>
</dbReference>
<name>A0A0G0KMA3_9BACT</name>
<dbReference type="Gene3D" id="3.40.50.300">
    <property type="entry name" value="P-loop containing nucleotide triphosphate hydrolases"/>
    <property type="match status" value="1"/>
</dbReference>
<evidence type="ECO:0000313" key="2">
    <source>
        <dbReference type="Proteomes" id="UP000034231"/>
    </source>
</evidence>
<evidence type="ECO:0000313" key="1">
    <source>
        <dbReference type="EMBL" id="KKQ50324.1"/>
    </source>
</evidence>
<dbReference type="PANTHER" id="PTHR11669:SF8">
    <property type="entry name" value="DNA POLYMERASE III SUBUNIT DELTA"/>
    <property type="match status" value="1"/>
</dbReference>
<sequence>MSIFPSTLIIASSPKTAYQRALEIISGLDHQVTNNPDLFVLDDYTIASVRTLKKFLSQKPFNHNSKIILIPEADNLHPESQNALLKTLEEPGNNNYLLLTTTNITRLLPTIISRCFKIKISSDTIKSDTILWPITGQAKKDLDFAATITTDKTEIKGLLQGQLEAYQQLFAASPTSNTAQIIKKLIAAIDLINNNVDPKSALDYFFLK</sequence>
<accession>A0A0G0KMA3</accession>
<dbReference type="SUPFAM" id="SSF52540">
    <property type="entry name" value="P-loop containing nucleoside triphosphate hydrolases"/>
    <property type="match status" value="1"/>
</dbReference>
<proteinExistence type="predicted"/>